<name>A0A923KY70_9FIRM</name>
<dbReference type="OrthoDB" id="1661582at2"/>
<feature type="transmembrane region" description="Helical" evidence="1">
    <location>
        <begin position="125"/>
        <end position="148"/>
    </location>
</feature>
<feature type="transmembrane region" description="Helical" evidence="1">
    <location>
        <begin position="98"/>
        <end position="118"/>
    </location>
</feature>
<evidence type="ECO:0000313" key="2">
    <source>
        <dbReference type="EMBL" id="MBC3889281.1"/>
    </source>
</evidence>
<dbReference type="RefSeq" id="WP_148566888.1">
    <property type="nucleotide sequence ID" value="NZ_RXYA01000006.1"/>
</dbReference>
<protein>
    <submittedName>
        <fullName evidence="2">Uncharacterized protein</fullName>
    </submittedName>
</protein>
<feature type="transmembrane region" description="Helical" evidence="1">
    <location>
        <begin position="204"/>
        <end position="220"/>
    </location>
</feature>
<feature type="transmembrane region" description="Helical" evidence="1">
    <location>
        <begin position="363"/>
        <end position="383"/>
    </location>
</feature>
<keyword evidence="1" id="KW-0812">Transmembrane</keyword>
<dbReference type="AlphaFoldDB" id="A0A923KY70"/>
<gene>
    <name evidence="2" type="ORF">GH810_13250</name>
</gene>
<feature type="transmembrane region" description="Helical" evidence="1">
    <location>
        <begin position="21"/>
        <end position="40"/>
    </location>
</feature>
<feature type="transmembrane region" description="Helical" evidence="1">
    <location>
        <begin position="154"/>
        <end position="172"/>
    </location>
</feature>
<feature type="transmembrane region" description="Helical" evidence="1">
    <location>
        <begin position="277"/>
        <end position="300"/>
    </location>
</feature>
<feature type="transmembrane region" description="Helical" evidence="1">
    <location>
        <begin position="333"/>
        <end position="351"/>
    </location>
</feature>
<comment type="caution">
    <text evidence="2">The sequence shown here is derived from an EMBL/GenBank/DDBJ whole genome shotgun (WGS) entry which is preliminary data.</text>
</comment>
<dbReference type="Pfam" id="PF19528">
    <property type="entry name" value="DUF6056"/>
    <property type="match status" value="1"/>
</dbReference>
<sequence length="453" mass="51405">MKKKEKYFKLVDREITPRTNIIIFGVILIVTFCYMLFLNIKTPLIADDYVYKFIAGTSTPINSFGDIVQSLILFYLSWGGRLVAELFNRLFMLWGKEVFNVANSLCYIVFVLSVYFLAVGRKIRAFKLLLVTILVWFFTPVFGQTVIWLTGSCNYLWCGTLIVLALLPFRFYEEKQTAILKSKWLAVVLIPLFFVSGITNENSAGAMILIMILFSLLFYKRKIKIPYFAWTGIIFSMISFLCMIFAPGNGMRTTNEAPIAEVTQMVGSNPIITKFSYFAYNLYDLMPLLILAVIAGLLLYKKKDRNVLMVFGIFIIAAAAAMLVMLAPPKFPPRAMFGLSAMISIAIVYAVDQLEIKWNHQLILIPFAAVLLYYVMSLGYVGIDAITVFKESETRIEIINENKAEDVIAVPGITPLTDHNGMYGLKDVQMDPNHWVNRALADYYGVKNIVLEP</sequence>
<accession>A0A923KY70</accession>
<organism evidence="2 3">
    <name type="scientific">Acetobacterium paludosum</name>
    <dbReference type="NCBI Taxonomy" id="52693"/>
    <lineage>
        <taxon>Bacteria</taxon>
        <taxon>Bacillati</taxon>
        <taxon>Bacillota</taxon>
        <taxon>Clostridia</taxon>
        <taxon>Eubacteriales</taxon>
        <taxon>Eubacteriaceae</taxon>
        <taxon>Acetobacterium</taxon>
    </lineage>
</organism>
<reference evidence="2" key="2">
    <citation type="submission" date="2020-10" db="EMBL/GenBank/DDBJ databases">
        <title>Comparative genomics of the Acetobacterium genus.</title>
        <authorList>
            <person name="Marshall C."/>
            <person name="May H."/>
            <person name="Norman S."/>
        </authorList>
    </citation>
    <scope>NUCLEOTIDE SEQUENCE</scope>
    <source>
        <strain evidence="2">DER-2019</strain>
    </source>
</reference>
<evidence type="ECO:0000313" key="3">
    <source>
        <dbReference type="Proteomes" id="UP000616595"/>
    </source>
</evidence>
<dbReference type="InterPro" id="IPR045691">
    <property type="entry name" value="DUF6056"/>
</dbReference>
<feature type="transmembrane region" description="Helical" evidence="1">
    <location>
        <begin position="179"/>
        <end position="198"/>
    </location>
</feature>
<feature type="transmembrane region" description="Helical" evidence="1">
    <location>
        <begin position="307"/>
        <end position="327"/>
    </location>
</feature>
<proteinExistence type="predicted"/>
<dbReference type="Proteomes" id="UP000616595">
    <property type="component" value="Unassembled WGS sequence"/>
</dbReference>
<keyword evidence="1" id="KW-1133">Transmembrane helix</keyword>
<feature type="transmembrane region" description="Helical" evidence="1">
    <location>
        <begin position="227"/>
        <end position="246"/>
    </location>
</feature>
<keyword evidence="1" id="KW-0472">Membrane</keyword>
<keyword evidence="3" id="KW-1185">Reference proteome</keyword>
<evidence type="ECO:0000256" key="1">
    <source>
        <dbReference type="SAM" id="Phobius"/>
    </source>
</evidence>
<dbReference type="EMBL" id="WJBD01000017">
    <property type="protein sequence ID" value="MBC3889281.1"/>
    <property type="molecule type" value="Genomic_DNA"/>
</dbReference>
<reference evidence="2" key="1">
    <citation type="submission" date="2019-10" db="EMBL/GenBank/DDBJ databases">
        <authorList>
            <person name="Ross D.E."/>
            <person name="Gulliver D."/>
        </authorList>
    </citation>
    <scope>NUCLEOTIDE SEQUENCE</scope>
    <source>
        <strain evidence="2">DER-2019</strain>
    </source>
</reference>